<dbReference type="OrthoDB" id="680504at2759"/>
<accession>A0A9N7RA11</accession>
<name>A0A9N7RA11_STRHE</name>
<dbReference type="PANTHER" id="PTHR45125:SF28">
    <property type="entry name" value="OS02G0603500 PROTEIN"/>
    <property type="match status" value="1"/>
</dbReference>
<dbReference type="Proteomes" id="UP001153555">
    <property type="component" value="Unassembled WGS sequence"/>
</dbReference>
<keyword evidence="3" id="KW-1185">Reference proteome</keyword>
<protein>
    <submittedName>
        <fullName evidence="2">Uncharacterized protein</fullName>
    </submittedName>
</protein>
<dbReference type="EMBL" id="CACSLK010016925">
    <property type="protein sequence ID" value="CAA0818303.1"/>
    <property type="molecule type" value="Genomic_DNA"/>
</dbReference>
<organism evidence="2 3">
    <name type="scientific">Striga hermonthica</name>
    <name type="common">Purple witchweed</name>
    <name type="synonym">Buchnera hermonthica</name>
    <dbReference type="NCBI Taxonomy" id="68872"/>
    <lineage>
        <taxon>Eukaryota</taxon>
        <taxon>Viridiplantae</taxon>
        <taxon>Streptophyta</taxon>
        <taxon>Embryophyta</taxon>
        <taxon>Tracheophyta</taxon>
        <taxon>Spermatophyta</taxon>
        <taxon>Magnoliopsida</taxon>
        <taxon>eudicotyledons</taxon>
        <taxon>Gunneridae</taxon>
        <taxon>Pentapetalae</taxon>
        <taxon>asterids</taxon>
        <taxon>lamiids</taxon>
        <taxon>Lamiales</taxon>
        <taxon>Orobanchaceae</taxon>
        <taxon>Buchnereae</taxon>
        <taxon>Striga</taxon>
    </lineage>
</organism>
<evidence type="ECO:0000256" key="1">
    <source>
        <dbReference type="SAM" id="MobiDB-lite"/>
    </source>
</evidence>
<evidence type="ECO:0000313" key="3">
    <source>
        <dbReference type="Proteomes" id="UP001153555"/>
    </source>
</evidence>
<feature type="region of interest" description="Disordered" evidence="1">
    <location>
        <begin position="107"/>
        <end position="142"/>
    </location>
</feature>
<gene>
    <name evidence="2" type="ORF">SHERM_01163</name>
</gene>
<dbReference type="PANTHER" id="PTHR45125">
    <property type="entry name" value="F21J9.4-RELATED"/>
    <property type="match status" value="1"/>
</dbReference>
<proteinExistence type="predicted"/>
<evidence type="ECO:0000313" key="2">
    <source>
        <dbReference type="EMBL" id="CAA0818303.1"/>
    </source>
</evidence>
<reference evidence="2" key="1">
    <citation type="submission" date="2019-12" db="EMBL/GenBank/DDBJ databases">
        <authorList>
            <person name="Scholes J."/>
        </authorList>
    </citation>
    <scope>NUCLEOTIDE SEQUENCE</scope>
</reference>
<dbReference type="AlphaFoldDB" id="A0A9N7RA11"/>
<feature type="compositionally biased region" description="Basic and acidic residues" evidence="1">
    <location>
        <begin position="133"/>
        <end position="142"/>
    </location>
</feature>
<sequence length="164" mass="18928">MGEHKFGSYHLKWATWQGLLEVNSKNFHANRKFKSDRNPSSLEHRGATIHKECQKFQGLYDEVEHLHPSGVPYQEHIRHIEKFVSPLNNKRPRESNSQAATVAVFDVEDGESRKSQTHGHSMPSSKRPMGRKQAKEKLKKGEQMDYNLVKKFLADFSPGNRAYV</sequence>
<comment type="caution">
    <text evidence="2">The sequence shown here is derived from an EMBL/GenBank/DDBJ whole genome shotgun (WGS) entry which is preliminary data.</text>
</comment>